<evidence type="ECO:0000313" key="3">
    <source>
        <dbReference type="Proteomes" id="UP001302812"/>
    </source>
</evidence>
<dbReference type="AlphaFoldDB" id="A0AAN6TM11"/>
<evidence type="ECO:0000259" key="1">
    <source>
        <dbReference type="PROSITE" id="PS51502"/>
    </source>
</evidence>
<dbReference type="Pfam" id="PF07876">
    <property type="entry name" value="Dabb"/>
    <property type="match status" value="1"/>
</dbReference>
<dbReference type="SUPFAM" id="SSF54909">
    <property type="entry name" value="Dimeric alpha+beta barrel"/>
    <property type="match status" value="1"/>
</dbReference>
<accession>A0AAN6TM11</accession>
<reference evidence="2" key="2">
    <citation type="submission" date="2023-05" db="EMBL/GenBank/DDBJ databases">
        <authorList>
            <consortium name="Lawrence Berkeley National Laboratory"/>
            <person name="Steindorff A."/>
            <person name="Hensen N."/>
            <person name="Bonometti L."/>
            <person name="Westerberg I."/>
            <person name="Brannstrom I.O."/>
            <person name="Guillou S."/>
            <person name="Cros-Aarteil S."/>
            <person name="Calhoun S."/>
            <person name="Haridas S."/>
            <person name="Kuo A."/>
            <person name="Mondo S."/>
            <person name="Pangilinan J."/>
            <person name="Riley R."/>
            <person name="Labutti K."/>
            <person name="Andreopoulos B."/>
            <person name="Lipzen A."/>
            <person name="Chen C."/>
            <person name="Yanf M."/>
            <person name="Daum C."/>
            <person name="Ng V."/>
            <person name="Clum A."/>
            <person name="Ohm R."/>
            <person name="Martin F."/>
            <person name="Silar P."/>
            <person name="Natvig D."/>
            <person name="Lalanne C."/>
            <person name="Gautier V."/>
            <person name="Ament-Velasquez S.L."/>
            <person name="Kruys A."/>
            <person name="Hutchinson M.I."/>
            <person name="Powell A.J."/>
            <person name="Barry K."/>
            <person name="Miller A.N."/>
            <person name="Grigoriev I.V."/>
            <person name="Debuchy R."/>
            <person name="Gladieux P."/>
            <person name="Thoren M.H."/>
            <person name="Johannesson H."/>
        </authorList>
    </citation>
    <scope>NUCLEOTIDE SEQUENCE</scope>
    <source>
        <strain evidence="2">CBS 508.74</strain>
    </source>
</reference>
<evidence type="ECO:0000313" key="2">
    <source>
        <dbReference type="EMBL" id="KAK4116922.1"/>
    </source>
</evidence>
<name>A0AAN6TM11_9PEZI</name>
<dbReference type="PROSITE" id="PS51502">
    <property type="entry name" value="S_R_A_B_BARREL"/>
    <property type="match status" value="1"/>
</dbReference>
<dbReference type="EMBL" id="MU853332">
    <property type="protein sequence ID" value="KAK4116922.1"/>
    <property type="molecule type" value="Genomic_DNA"/>
</dbReference>
<sequence>MESYGQKPRVYRTAMFKVPEPEKQEKLLEALRVFARSQARDGKPYILDIHAGLTKDETRAKGYTVVAQTLFANRDDMEYYDNECPAHANLKKVAAGLGLPERPLIVYFEE</sequence>
<gene>
    <name evidence="2" type="ORF">N656DRAFT_30</name>
</gene>
<dbReference type="Proteomes" id="UP001302812">
    <property type="component" value="Unassembled WGS sequence"/>
</dbReference>
<comment type="caution">
    <text evidence="2">The sequence shown here is derived from an EMBL/GenBank/DDBJ whole genome shotgun (WGS) entry which is preliminary data.</text>
</comment>
<organism evidence="2 3">
    <name type="scientific">Canariomyces notabilis</name>
    <dbReference type="NCBI Taxonomy" id="2074819"/>
    <lineage>
        <taxon>Eukaryota</taxon>
        <taxon>Fungi</taxon>
        <taxon>Dikarya</taxon>
        <taxon>Ascomycota</taxon>
        <taxon>Pezizomycotina</taxon>
        <taxon>Sordariomycetes</taxon>
        <taxon>Sordariomycetidae</taxon>
        <taxon>Sordariales</taxon>
        <taxon>Chaetomiaceae</taxon>
        <taxon>Canariomyces</taxon>
    </lineage>
</organism>
<dbReference type="Gene3D" id="3.30.70.100">
    <property type="match status" value="1"/>
</dbReference>
<dbReference type="GeneID" id="89933293"/>
<dbReference type="InterPro" id="IPR013097">
    <property type="entry name" value="Dabb"/>
</dbReference>
<dbReference type="RefSeq" id="XP_064674492.1">
    <property type="nucleotide sequence ID" value="XM_064809170.1"/>
</dbReference>
<dbReference type="InterPro" id="IPR011008">
    <property type="entry name" value="Dimeric_a/b-barrel"/>
</dbReference>
<reference evidence="2" key="1">
    <citation type="journal article" date="2023" name="Mol. Phylogenet. Evol.">
        <title>Genome-scale phylogeny and comparative genomics of the fungal order Sordariales.</title>
        <authorList>
            <person name="Hensen N."/>
            <person name="Bonometti L."/>
            <person name="Westerberg I."/>
            <person name="Brannstrom I.O."/>
            <person name="Guillou S."/>
            <person name="Cros-Aarteil S."/>
            <person name="Calhoun S."/>
            <person name="Haridas S."/>
            <person name="Kuo A."/>
            <person name="Mondo S."/>
            <person name="Pangilinan J."/>
            <person name="Riley R."/>
            <person name="LaButti K."/>
            <person name="Andreopoulos B."/>
            <person name="Lipzen A."/>
            <person name="Chen C."/>
            <person name="Yan M."/>
            <person name="Daum C."/>
            <person name="Ng V."/>
            <person name="Clum A."/>
            <person name="Steindorff A."/>
            <person name="Ohm R.A."/>
            <person name="Martin F."/>
            <person name="Silar P."/>
            <person name="Natvig D.O."/>
            <person name="Lalanne C."/>
            <person name="Gautier V."/>
            <person name="Ament-Velasquez S.L."/>
            <person name="Kruys A."/>
            <person name="Hutchinson M.I."/>
            <person name="Powell A.J."/>
            <person name="Barry K."/>
            <person name="Miller A.N."/>
            <person name="Grigoriev I.V."/>
            <person name="Debuchy R."/>
            <person name="Gladieux P."/>
            <person name="Hiltunen Thoren M."/>
            <person name="Johannesson H."/>
        </authorList>
    </citation>
    <scope>NUCLEOTIDE SEQUENCE</scope>
    <source>
        <strain evidence="2">CBS 508.74</strain>
    </source>
</reference>
<keyword evidence="3" id="KW-1185">Reference proteome</keyword>
<proteinExistence type="predicted"/>
<protein>
    <recommendedName>
        <fullName evidence="1">Stress-response A/B barrel domain-containing protein</fullName>
    </recommendedName>
</protein>
<feature type="domain" description="Stress-response A/B barrel" evidence="1">
    <location>
        <begin position="10"/>
        <end position="108"/>
    </location>
</feature>
<dbReference type="SMART" id="SM00886">
    <property type="entry name" value="Dabb"/>
    <property type="match status" value="1"/>
</dbReference>